<evidence type="ECO:0000256" key="3">
    <source>
        <dbReference type="ARBA" id="ARBA00022989"/>
    </source>
</evidence>
<feature type="domain" description="Lipopolysaccharide assembly protein A" evidence="6">
    <location>
        <begin position="22"/>
        <end position="80"/>
    </location>
</feature>
<comment type="caution">
    <text evidence="7">The sequence shown here is derived from an EMBL/GenBank/DDBJ whole genome shotgun (WGS) entry which is preliminary data.</text>
</comment>
<accession>A0ABS9NNB1</accession>
<protein>
    <submittedName>
        <fullName evidence="7">Lipopolysaccharide assembly protein LapA domain-containing protein</fullName>
    </submittedName>
</protein>
<sequence length="103" mass="11614">MKLVYNLLKILILVFFLIIALNNVQRVPFYYVPGEHIEWPMIVVLFICFVIGALFGIFAMFGRLLRLRAENGRLRAEVHKSARLSGEDIAAPVQAASAPADKK</sequence>
<evidence type="ECO:0000313" key="7">
    <source>
        <dbReference type="EMBL" id="MCG6504287.1"/>
    </source>
</evidence>
<dbReference type="Pfam" id="PF06305">
    <property type="entry name" value="LapA_dom"/>
    <property type="match status" value="1"/>
</dbReference>
<keyword evidence="1" id="KW-1003">Cell membrane</keyword>
<evidence type="ECO:0000256" key="2">
    <source>
        <dbReference type="ARBA" id="ARBA00022692"/>
    </source>
</evidence>
<reference evidence="7 8" key="1">
    <citation type="submission" date="2022-02" db="EMBL/GenBank/DDBJ databases">
        <title>Genome sequence data of Kingella unionensis sp. nov. strain CICC 24913 (CCUG 75125).</title>
        <authorList>
            <person name="Xiao M."/>
        </authorList>
    </citation>
    <scope>NUCLEOTIDE SEQUENCE [LARGE SCALE GENOMIC DNA]</scope>
    <source>
        <strain evidence="7 8">CICC 24913</strain>
    </source>
</reference>
<evidence type="ECO:0000256" key="5">
    <source>
        <dbReference type="SAM" id="Phobius"/>
    </source>
</evidence>
<dbReference type="EMBL" id="JAKOOW010000025">
    <property type="protein sequence ID" value="MCG6504287.1"/>
    <property type="molecule type" value="Genomic_DNA"/>
</dbReference>
<gene>
    <name evidence="7" type="ORF">MB824_07245</name>
</gene>
<dbReference type="RefSeq" id="WP_238747623.1">
    <property type="nucleotide sequence ID" value="NZ_JAKOOW010000025.1"/>
</dbReference>
<keyword evidence="4 5" id="KW-0472">Membrane</keyword>
<evidence type="ECO:0000256" key="1">
    <source>
        <dbReference type="ARBA" id="ARBA00022475"/>
    </source>
</evidence>
<dbReference type="Proteomes" id="UP001298424">
    <property type="component" value="Unassembled WGS sequence"/>
</dbReference>
<keyword evidence="8" id="KW-1185">Reference proteome</keyword>
<keyword evidence="2 5" id="KW-0812">Transmembrane</keyword>
<evidence type="ECO:0000256" key="4">
    <source>
        <dbReference type="ARBA" id="ARBA00023136"/>
    </source>
</evidence>
<evidence type="ECO:0000259" key="6">
    <source>
        <dbReference type="Pfam" id="PF06305"/>
    </source>
</evidence>
<dbReference type="InterPro" id="IPR010445">
    <property type="entry name" value="LapA_dom"/>
</dbReference>
<proteinExistence type="predicted"/>
<organism evidence="7 8">
    <name type="scientific">Kingella pumchi</name>
    <dbReference type="NCBI Taxonomy" id="2779506"/>
    <lineage>
        <taxon>Bacteria</taxon>
        <taxon>Pseudomonadati</taxon>
        <taxon>Pseudomonadota</taxon>
        <taxon>Betaproteobacteria</taxon>
        <taxon>Neisseriales</taxon>
        <taxon>Neisseriaceae</taxon>
        <taxon>Kingella</taxon>
    </lineage>
</organism>
<evidence type="ECO:0000313" key="8">
    <source>
        <dbReference type="Proteomes" id="UP001298424"/>
    </source>
</evidence>
<keyword evidence="3 5" id="KW-1133">Transmembrane helix</keyword>
<name>A0ABS9NNB1_9NEIS</name>
<feature type="transmembrane region" description="Helical" evidence="5">
    <location>
        <begin position="42"/>
        <end position="65"/>
    </location>
</feature>